<proteinExistence type="predicted"/>
<reference evidence="1 2" key="1">
    <citation type="journal article" date="2023" name="Sci. Data">
        <title>Genome assembly of the Korean intertidal mud-creeper Batillaria attramentaria.</title>
        <authorList>
            <person name="Patra A.K."/>
            <person name="Ho P.T."/>
            <person name="Jun S."/>
            <person name="Lee S.J."/>
            <person name="Kim Y."/>
            <person name="Won Y.J."/>
        </authorList>
    </citation>
    <scope>NUCLEOTIDE SEQUENCE [LARGE SCALE GENOMIC DNA]</scope>
    <source>
        <strain evidence="1">Wonlab-2016</strain>
    </source>
</reference>
<dbReference type="EMBL" id="JACVVK020000170">
    <property type="protein sequence ID" value="KAK7487085.1"/>
    <property type="molecule type" value="Genomic_DNA"/>
</dbReference>
<accession>A0ABD0KJ68</accession>
<gene>
    <name evidence="1" type="ORF">BaRGS_00021755</name>
</gene>
<protein>
    <recommendedName>
        <fullName evidence="3">Ig-like domain-containing protein</fullName>
    </recommendedName>
</protein>
<evidence type="ECO:0000313" key="2">
    <source>
        <dbReference type="Proteomes" id="UP001519460"/>
    </source>
</evidence>
<comment type="caution">
    <text evidence="1">The sequence shown here is derived from an EMBL/GenBank/DDBJ whole genome shotgun (WGS) entry which is preliminary data.</text>
</comment>
<organism evidence="1 2">
    <name type="scientific">Batillaria attramentaria</name>
    <dbReference type="NCBI Taxonomy" id="370345"/>
    <lineage>
        <taxon>Eukaryota</taxon>
        <taxon>Metazoa</taxon>
        <taxon>Spiralia</taxon>
        <taxon>Lophotrochozoa</taxon>
        <taxon>Mollusca</taxon>
        <taxon>Gastropoda</taxon>
        <taxon>Caenogastropoda</taxon>
        <taxon>Sorbeoconcha</taxon>
        <taxon>Cerithioidea</taxon>
        <taxon>Batillariidae</taxon>
        <taxon>Batillaria</taxon>
    </lineage>
</organism>
<evidence type="ECO:0000313" key="1">
    <source>
        <dbReference type="EMBL" id="KAK7487085.1"/>
    </source>
</evidence>
<name>A0ABD0KJ68_9CAEN</name>
<evidence type="ECO:0008006" key="3">
    <source>
        <dbReference type="Google" id="ProtNLM"/>
    </source>
</evidence>
<dbReference type="Proteomes" id="UP001519460">
    <property type="component" value="Unassembled WGS sequence"/>
</dbReference>
<sequence length="136" mass="15120">MLWVGLSSPEPVKLIFRRPKNAGEDERVVEVQVPYYHGICFYYKQGPKAYRFLPTSPVAVPVTLEEWVRGNGGPENVPIQNDNLIKKTHEIEVEDIDHNEGTYRCDSSGRKQAAGDGCYLPDCSGGAGVSSPHERC</sequence>
<dbReference type="AlphaFoldDB" id="A0ABD0KJ68"/>
<keyword evidence="2" id="KW-1185">Reference proteome</keyword>